<gene>
    <name evidence="2" type="ORF">FDENT_13116</name>
</gene>
<name>A0A8H5WLW1_9HYPO</name>
<protein>
    <submittedName>
        <fullName evidence="2">Uncharacterized protein</fullName>
    </submittedName>
</protein>
<keyword evidence="1" id="KW-0175">Coiled coil</keyword>
<dbReference type="AlphaFoldDB" id="A0A8H5WLW1"/>
<reference evidence="2 3" key="1">
    <citation type="submission" date="2020-05" db="EMBL/GenBank/DDBJ databases">
        <title>Identification and distribution of gene clusters putatively required for synthesis of sphingolipid metabolism inhibitors in phylogenetically diverse species of the filamentous fungus Fusarium.</title>
        <authorList>
            <person name="Kim H.-S."/>
            <person name="Busman M."/>
            <person name="Brown D.W."/>
            <person name="Divon H."/>
            <person name="Uhlig S."/>
            <person name="Proctor R.H."/>
        </authorList>
    </citation>
    <scope>NUCLEOTIDE SEQUENCE [LARGE SCALE GENOMIC DNA]</scope>
    <source>
        <strain evidence="2 3">NRRL 25311</strain>
    </source>
</reference>
<feature type="coiled-coil region" evidence="1">
    <location>
        <begin position="21"/>
        <end position="48"/>
    </location>
</feature>
<dbReference type="Proteomes" id="UP000562682">
    <property type="component" value="Unassembled WGS sequence"/>
</dbReference>
<accession>A0A8H5WLW1</accession>
<proteinExistence type="predicted"/>
<evidence type="ECO:0000313" key="3">
    <source>
        <dbReference type="Proteomes" id="UP000562682"/>
    </source>
</evidence>
<keyword evidence="3" id="KW-1185">Reference proteome</keyword>
<sequence>MSAQPNSGEQCIPAEPPRDVFDDIKQKLESIQSELKQVHEERLVAQNEAAYWKDWSEIVQKRSEQKAKKLRLENHKLKVGRSLDGCRIRNLKRRLGEPPDSF</sequence>
<dbReference type="EMBL" id="JAAOAK010000488">
    <property type="protein sequence ID" value="KAF5663470.1"/>
    <property type="molecule type" value="Genomic_DNA"/>
</dbReference>
<comment type="caution">
    <text evidence="2">The sequence shown here is derived from an EMBL/GenBank/DDBJ whole genome shotgun (WGS) entry which is preliminary data.</text>
</comment>
<evidence type="ECO:0000313" key="2">
    <source>
        <dbReference type="EMBL" id="KAF5663470.1"/>
    </source>
</evidence>
<organism evidence="2 3">
    <name type="scientific">Fusarium denticulatum</name>
    <dbReference type="NCBI Taxonomy" id="48507"/>
    <lineage>
        <taxon>Eukaryota</taxon>
        <taxon>Fungi</taxon>
        <taxon>Dikarya</taxon>
        <taxon>Ascomycota</taxon>
        <taxon>Pezizomycotina</taxon>
        <taxon>Sordariomycetes</taxon>
        <taxon>Hypocreomycetidae</taxon>
        <taxon>Hypocreales</taxon>
        <taxon>Nectriaceae</taxon>
        <taxon>Fusarium</taxon>
        <taxon>Fusarium fujikuroi species complex</taxon>
    </lineage>
</organism>
<evidence type="ECO:0000256" key="1">
    <source>
        <dbReference type="SAM" id="Coils"/>
    </source>
</evidence>